<dbReference type="GO" id="GO:0042910">
    <property type="term" value="F:xenobiotic transmembrane transporter activity"/>
    <property type="evidence" value="ECO:0007669"/>
    <property type="project" value="TreeGrafter"/>
</dbReference>
<dbReference type="Gene3D" id="3.30.2090.10">
    <property type="entry name" value="Multidrug efflux transporter AcrB TolC docking domain, DN and DC subdomains"/>
    <property type="match status" value="2"/>
</dbReference>
<dbReference type="PANTHER" id="PTHR32063:SF18">
    <property type="entry name" value="CATION EFFLUX SYSTEM PROTEIN"/>
    <property type="match status" value="1"/>
</dbReference>
<dbReference type="Proteomes" id="UP000569732">
    <property type="component" value="Unassembled WGS sequence"/>
</dbReference>
<feature type="transmembrane region" description="Helical" evidence="1">
    <location>
        <begin position="361"/>
        <end position="381"/>
    </location>
</feature>
<dbReference type="RefSeq" id="WP_180566456.1">
    <property type="nucleotide sequence ID" value="NZ_JACCKB010000001.1"/>
</dbReference>
<feature type="transmembrane region" description="Helical" evidence="1">
    <location>
        <begin position="885"/>
        <end position="905"/>
    </location>
</feature>
<feature type="transmembrane region" description="Helical" evidence="1">
    <location>
        <begin position="387"/>
        <end position="413"/>
    </location>
</feature>
<dbReference type="GO" id="GO:0005886">
    <property type="term" value="C:plasma membrane"/>
    <property type="evidence" value="ECO:0007669"/>
    <property type="project" value="TreeGrafter"/>
</dbReference>
<evidence type="ECO:0000256" key="1">
    <source>
        <dbReference type="SAM" id="Phobius"/>
    </source>
</evidence>
<dbReference type="SUPFAM" id="SSF82693">
    <property type="entry name" value="Multidrug efflux transporter AcrB pore domain, PN1, PN2, PC1 and PC2 subdomains"/>
    <property type="match status" value="3"/>
</dbReference>
<dbReference type="SUPFAM" id="SSF82866">
    <property type="entry name" value="Multidrug efflux transporter AcrB transmembrane domain"/>
    <property type="match status" value="2"/>
</dbReference>
<dbReference type="Gene3D" id="1.20.1640.10">
    <property type="entry name" value="Multidrug efflux transporter AcrB transmembrane domain"/>
    <property type="match status" value="2"/>
</dbReference>
<name>A0A853I0Z1_9GAMM</name>
<feature type="transmembrane region" description="Helical" evidence="1">
    <location>
        <begin position="986"/>
        <end position="1009"/>
    </location>
</feature>
<gene>
    <name evidence="2" type="ORF">H0A36_00260</name>
</gene>
<feature type="transmembrane region" description="Helical" evidence="1">
    <location>
        <begin position="333"/>
        <end position="354"/>
    </location>
</feature>
<dbReference type="EMBL" id="JACCKB010000001">
    <property type="protein sequence ID" value="NYZ64418.1"/>
    <property type="molecule type" value="Genomic_DNA"/>
</dbReference>
<dbReference type="Pfam" id="PF00873">
    <property type="entry name" value="ACR_tran"/>
    <property type="match status" value="1"/>
</dbReference>
<dbReference type="AlphaFoldDB" id="A0A853I0Z1"/>
<feature type="transmembrane region" description="Helical" evidence="1">
    <location>
        <begin position="524"/>
        <end position="542"/>
    </location>
</feature>
<dbReference type="Gene3D" id="3.30.70.1320">
    <property type="entry name" value="Multidrug efflux transporter AcrB pore domain like"/>
    <property type="match status" value="1"/>
</dbReference>
<dbReference type="SUPFAM" id="SSF82714">
    <property type="entry name" value="Multidrug efflux transporter AcrB TolC docking domain, DN and DC subdomains"/>
    <property type="match status" value="2"/>
</dbReference>
<organism evidence="2 3">
    <name type="scientific">Spartinivicinus marinus</name>
    <dbReference type="NCBI Taxonomy" id="2994442"/>
    <lineage>
        <taxon>Bacteria</taxon>
        <taxon>Pseudomonadati</taxon>
        <taxon>Pseudomonadota</taxon>
        <taxon>Gammaproteobacteria</taxon>
        <taxon>Oceanospirillales</taxon>
        <taxon>Zooshikellaceae</taxon>
        <taxon>Spartinivicinus</taxon>
    </lineage>
</organism>
<feature type="transmembrane region" description="Helical" evidence="1">
    <location>
        <begin position="464"/>
        <end position="487"/>
    </location>
</feature>
<keyword evidence="3" id="KW-1185">Reference proteome</keyword>
<dbReference type="PRINTS" id="PR00702">
    <property type="entry name" value="ACRIFLAVINRP"/>
</dbReference>
<evidence type="ECO:0000313" key="2">
    <source>
        <dbReference type="EMBL" id="NYZ64418.1"/>
    </source>
</evidence>
<dbReference type="InterPro" id="IPR027463">
    <property type="entry name" value="AcrB_DN_DC_subdom"/>
</dbReference>
<reference evidence="2 3" key="1">
    <citation type="submission" date="2020-07" db="EMBL/GenBank/DDBJ databases">
        <title>Endozoicomonas sp. nov., isolated from sediment.</title>
        <authorList>
            <person name="Gu T."/>
        </authorList>
    </citation>
    <scope>NUCLEOTIDE SEQUENCE [LARGE SCALE GENOMIC DNA]</scope>
    <source>
        <strain evidence="2 3">SM1973</strain>
    </source>
</reference>
<keyword evidence="1" id="KW-0472">Membrane</keyword>
<proteinExistence type="predicted"/>
<keyword evidence="1" id="KW-0812">Transmembrane</keyword>
<feature type="transmembrane region" description="Helical" evidence="1">
    <location>
        <begin position="911"/>
        <end position="932"/>
    </location>
</feature>
<accession>A0A853I0Z1</accession>
<feature type="transmembrane region" description="Helical" evidence="1">
    <location>
        <begin position="434"/>
        <end position="452"/>
    </location>
</feature>
<evidence type="ECO:0000313" key="3">
    <source>
        <dbReference type="Proteomes" id="UP000569732"/>
    </source>
</evidence>
<dbReference type="PANTHER" id="PTHR32063">
    <property type="match status" value="1"/>
</dbReference>
<feature type="transmembrane region" description="Helical" evidence="1">
    <location>
        <begin position="960"/>
        <end position="980"/>
    </location>
</feature>
<keyword evidence="1" id="KW-1133">Transmembrane helix</keyword>
<dbReference type="Gene3D" id="3.30.70.1440">
    <property type="entry name" value="Multidrug efflux transporter AcrB pore domain"/>
    <property type="match status" value="1"/>
</dbReference>
<dbReference type="Gene3D" id="3.30.70.1430">
    <property type="entry name" value="Multidrug efflux transporter AcrB pore domain"/>
    <property type="match status" value="2"/>
</dbReference>
<protein>
    <submittedName>
        <fullName evidence="2">Efflux RND transporter permease subunit</fullName>
    </submittedName>
</protein>
<feature type="transmembrane region" description="Helical" evidence="1">
    <location>
        <begin position="859"/>
        <end position="878"/>
    </location>
</feature>
<comment type="caution">
    <text evidence="2">The sequence shown here is derived from an EMBL/GenBank/DDBJ whole genome shotgun (WGS) entry which is preliminary data.</text>
</comment>
<sequence length="1014" mass="111939">MNIAEYSIRNKVISWMFALILLLGGIFSFFQLGQLEFPEFTIKDALVVTSYPGATPQQIEEEVSVQLEDAIQQLAYIDHVTSINSAGLSQIKVEIKDTYNKDTLPQVWDELRRKVYDAQASLPPGVKPSLVVDDFGDVFGILLNITGVGYTYHDLEDYTDLLRRELVLVPGVKKVSIDGALPERVYVEISREKMTALGISMQRIFDLLKNQNVVSNAGDIFVGDESIRIHPTGEFNDVKEMERLLISSTGSEQLVYLGDIATIQRGFTDQPNKLYHLNSEPALSLGVSFMAGVNVVDVGRAVMARIDELEGDRPLGMEITSVYNQAEVVDQSVSAFLINLLEAVAIVIVVLLVFMGVRSGILMGLILLLTILGTFIVMKVMAIDLQIISLGALVIALGMLVDNAIVITEGMLIGLQKGLTKLEAAKAVVDQTKWPLLGATVIAIMAFAPIGLSADSTGEFVGSLFWVLLVALFLSWITAITLTPFFFDLFYKEVNAAETSGELYQGAFFTAYKLLLSWCLKHRLITIVAVVALLISALFGFTKVKNVFFPASTTPIFFVDYWLPEGTDIRATDKAIAQLEKEVSEVAGVVNVTAVIGGGSQRFVLPYAPEDSYSSYGQLIVNMEDLEQLEKALVQVTELLRTQHPEADFRVKKLENGPAPAAKIEARFYGENPEVLRQLAAQAINVFNADPWTDNVRHSWRNRVKVIRPELLEEQARRAGITKNTLDEALLVNFSGKVMGTYRDGTDLIPIVVRAPDKERLSASSLTELQVWSPEYSAYLPISQITSSINIDWESPLIKRRDRKRMLAVYGDPVLLSDETADSVFRRLKKQVEAIPLPDGYQLEWGGEYETATKAQASLFGSLPTGLLFMFLITVLLFNTVRQPLVIWLTVPLSLIGVVGGLLLLNKPFSFMALLGLLSLIGMLLKNGIVLVEQIKLEADSGKNCYDAIFDASVSRVRPVCMAAITTMLGMIPLIFDAFFESMAVTIIFGLGCATVLTLIVLPVLYAVFYRVKI</sequence>
<feature type="transmembrane region" description="Helical" evidence="1">
    <location>
        <begin position="12"/>
        <end position="32"/>
    </location>
</feature>
<dbReference type="InterPro" id="IPR001036">
    <property type="entry name" value="Acrflvin-R"/>
</dbReference>